<dbReference type="PANTHER" id="PTHR33119:SF1">
    <property type="entry name" value="FE2OG DIOXYGENASE DOMAIN-CONTAINING PROTEIN"/>
    <property type="match status" value="1"/>
</dbReference>
<evidence type="ECO:0000313" key="4">
    <source>
        <dbReference type="Proteomes" id="UP001497600"/>
    </source>
</evidence>
<feature type="domain" description="DUF4246" evidence="1">
    <location>
        <begin position="77"/>
        <end position="507"/>
    </location>
</feature>
<evidence type="ECO:0000259" key="2">
    <source>
        <dbReference type="Pfam" id="PF21666"/>
    </source>
</evidence>
<sequence length="571" mass="66438">MGIKLGPRSPFGHPFWSPFSGVGDPSKCLDEWIIIEMSKLIRSKTDWKIKYKNETIANKWKAELKPQFTSKMIPIDELIEYVFKELAWYEYLEHNFKGLADSGFVIGSDDKIVYSDSAIPEDVKTELRSNVESFAKAEFGDKPDYHPGSNNQVIDLVHPSLYPLQYGITPKIVKQQRNNYWEKEPEEGEVTIAEFSEDIGKVKTNVEKWAVSEKFQWLPALFVRKPVYGMYEDDGIQSFEIESYINNLHPEKYGDLYKSIEKVFNKALPGLNLTLSRLATGTPKRIQLGYDSFYTKEYQEKLDKLFEEEETEDKYDVMEEFEQTRLDYLATRSIKYTIDHPVNYDFNLLKSFSQLHVIVKLANIELTPSNPKYNGGSWHVEGTINEDIVATILYYYDSSNITESRLSFRGAFDDPYYEQGDTIGCEAIYGMKDGEHVIKQIGDIECKEDRVVVFPNWFQHHVEPFELKDKTKSGHRKILCMFVCDPYNDKVVSTADVPPQQKSWWEDSTPMDQISKTNKEKISKTKGDKWPIDLEEIKVVRDELMKERSVEVLDEDSHDHPFLREFSLCEH</sequence>
<accession>A0ABP0EGS5</accession>
<evidence type="ECO:0000313" key="3">
    <source>
        <dbReference type="EMBL" id="CAK7916175.1"/>
    </source>
</evidence>
<proteinExistence type="predicted"/>
<dbReference type="Pfam" id="PF14033">
    <property type="entry name" value="DUF4246"/>
    <property type="match status" value="1"/>
</dbReference>
<evidence type="ECO:0000259" key="1">
    <source>
        <dbReference type="Pfam" id="PF14033"/>
    </source>
</evidence>
<dbReference type="Pfam" id="PF21666">
    <property type="entry name" value="DUF4246_N"/>
    <property type="match status" value="1"/>
</dbReference>
<reference evidence="3 4" key="1">
    <citation type="submission" date="2024-01" db="EMBL/GenBank/DDBJ databases">
        <authorList>
            <consortium name="Genoscope - CEA"/>
            <person name="William W."/>
        </authorList>
    </citation>
    <scope>NUCLEOTIDE SEQUENCE [LARGE SCALE GENOMIC DNA]</scope>
    <source>
        <strain evidence="3 4">29B2s-10</strain>
    </source>
</reference>
<feature type="domain" description="DUF4246" evidence="2">
    <location>
        <begin position="7"/>
        <end position="63"/>
    </location>
</feature>
<name>A0ABP0EGS5_9ASCO</name>
<gene>
    <name evidence="3" type="ORF">CAAN4_G02652</name>
</gene>
<dbReference type="Proteomes" id="UP001497600">
    <property type="component" value="Chromosome G"/>
</dbReference>
<dbReference type="PANTHER" id="PTHR33119">
    <property type="entry name" value="IFI3P"/>
    <property type="match status" value="1"/>
</dbReference>
<protein>
    <submittedName>
        <fullName evidence="3">Uncharacterized protein</fullName>
    </submittedName>
</protein>
<dbReference type="EMBL" id="OZ004259">
    <property type="protein sequence ID" value="CAK7916175.1"/>
    <property type="molecule type" value="Genomic_DNA"/>
</dbReference>
<dbReference type="InterPro" id="IPR025340">
    <property type="entry name" value="DUF4246"/>
</dbReference>
<organism evidence="3 4">
    <name type="scientific">[Candida] anglica</name>
    <dbReference type="NCBI Taxonomy" id="148631"/>
    <lineage>
        <taxon>Eukaryota</taxon>
        <taxon>Fungi</taxon>
        <taxon>Dikarya</taxon>
        <taxon>Ascomycota</taxon>
        <taxon>Saccharomycotina</taxon>
        <taxon>Pichiomycetes</taxon>
        <taxon>Debaryomycetaceae</taxon>
        <taxon>Kurtzmaniella</taxon>
    </lineage>
</organism>
<dbReference type="InterPro" id="IPR049207">
    <property type="entry name" value="DUF4246_N"/>
</dbReference>
<keyword evidence="4" id="KW-1185">Reference proteome</keyword>
<dbReference type="InterPro" id="IPR049192">
    <property type="entry name" value="DUF4246_C"/>
</dbReference>